<comment type="catalytic activity">
    <reaction evidence="31">
        <text>a 2,3-saturated acyl-[ACP] + NADP(+) = a (2E)-enoyl-[ACP] + NADPH + H(+)</text>
        <dbReference type="Rhea" id="RHEA:22564"/>
        <dbReference type="Rhea" id="RHEA-COMP:9925"/>
        <dbReference type="Rhea" id="RHEA-COMP:9926"/>
        <dbReference type="ChEBI" id="CHEBI:15378"/>
        <dbReference type="ChEBI" id="CHEBI:57783"/>
        <dbReference type="ChEBI" id="CHEBI:58349"/>
        <dbReference type="ChEBI" id="CHEBI:78784"/>
        <dbReference type="ChEBI" id="CHEBI:78785"/>
        <dbReference type="EC" id="1.3.1.39"/>
    </reaction>
    <physiologicalReaction direction="right-to-left" evidence="31">
        <dbReference type="Rhea" id="RHEA:22566"/>
    </physiologicalReaction>
</comment>
<evidence type="ECO:0000256" key="42">
    <source>
        <dbReference type="ARBA" id="ARBA00049521"/>
    </source>
</evidence>
<dbReference type="SUPFAM" id="SSF53901">
    <property type="entry name" value="Thiolase-like"/>
    <property type="match status" value="2"/>
</dbReference>
<evidence type="ECO:0000256" key="16">
    <source>
        <dbReference type="ARBA" id="ARBA00047400"/>
    </source>
</evidence>
<evidence type="ECO:0000256" key="27">
    <source>
        <dbReference type="ARBA" id="ARBA00048289"/>
    </source>
</evidence>
<evidence type="ECO:0000256" key="38">
    <source>
        <dbReference type="ARBA" id="ARBA00049263"/>
    </source>
</evidence>
<dbReference type="InterPro" id="IPR020841">
    <property type="entry name" value="PKS_Beta-ketoAc_synthase_dom"/>
</dbReference>
<feature type="domain" description="Ketosynthase family 3 (KS3)" evidence="44">
    <location>
        <begin position="20"/>
        <end position="429"/>
    </location>
</feature>
<comment type="catalytic activity">
    <reaction evidence="42">
        <text>(2E)-decenoyl-[ACP] + NADPH + H(+) = decanoyl-[ACP] + NADP(+)</text>
        <dbReference type="Rhea" id="RHEA:41864"/>
        <dbReference type="Rhea" id="RHEA-COMP:9639"/>
        <dbReference type="Rhea" id="RHEA-COMP:9640"/>
        <dbReference type="ChEBI" id="CHEBI:15378"/>
        <dbReference type="ChEBI" id="CHEBI:57783"/>
        <dbReference type="ChEBI" id="CHEBI:58349"/>
        <dbReference type="ChEBI" id="CHEBI:78467"/>
        <dbReference type="ChEBI" id="CHEBI:78468"/>
    </reaction>
    <physiologicalReaction direction="left-to-right" evidence="42">
        <dbReference type="Rhea" id="RHEA:41865"/>
    </physiologicalReaction>
</comment>
<protein>
    <recommendedName>
        <fullName evidence="44">Ketosynthase family 3 (KS3) domain-containing protein</fullName>
    </recommendedName>
</protein>
<reference evidence="45" key="1">
    <citation type="submission" date="2022-03" db="EMBL/GenBank/DDBJ databases">
        <authorList>
            <person name="Martin H S."/>
        </authorList>
    </citation>
    <scope>NUCLEOTIDE SEQUENCE</scope>
</reference>
<comment type="catalytic activity">
    <reaction evidence="36">
        <text>decanoyl-[ACP] + malonyl-[ACP] + H(+) = 3-oxododecanoyl-[ACP] + holo-[ACP] + CO2</text>
        <dbReference type="Rhea" id="RHEA:41868"/>
        <dbReference type="Rhea" id="RHEA-COMP:9623"/>
        <dbReference type="Rhea" id="RHEA-COMP:9640"/>
        <dbReference type="Rhea" id="RHEA-COMP:9641"/>
        <dbReference type="Rhea" id="RHEA-COMP:9685"/>
        <dbReference type="ChEBI" id="CHEBI:15378"/>
        <dbReference type="ChEBI" id="CHEBI:16526"/>
        <dbReference type="ChEBI" id="CHEBI:64479"/>
        <dbReference type="ChEBI" id="CHEBI:78449"/>
        <dbReference type="ChEBI" id="CHEBI:78468"/>
        <dbReference type="ChEBI" id="CHEBI:78469"/>
    </reaction>
    <physiologicalReaction direction="left-to-right" evidence="36">
        <dbReference type="Rhea" id="RHEA:41869"/>
    </physiologicalReaction>
</comment>
<dbReference type="SUPFAM" id="SSF51735">
    <property type="entry name" value="NAD(P)-binding Rossmann-fold domains"/>
    <property type="match status" value="1"/>
</dbReference>
<dbReference type="Pfam" id="PF00975">
    <property type="entry name" value="Thioesterase"/>
    <property type="match status" value="1"/>
</dbReference>
<dbReference type="PANTHER" id="PTHR43775:SF23">
    <property type="entry name" value="FATTY ACID SYNTHASE 3"/>
    <property type="match status" value="1"/>
</dbReference>
<comment type="catalytic activity">
    <reaction evidence="19">
        <text>(2E)-butenoyl-[ACP] + NADPH + H(+) = butanoyl-[ACP] + NADP(+)</text>
        <dbReference type="Rhea" id="RHEA:41812"/>
        <dbReference type="Rhea" id="RHEA-COMP:9627"/>
        <dbReference type="Rhea" id="RHEA-COMP:9628"/>
        <dbReference type="ChEBI" id="CHEBI:15378"/>
        <dbReference type="ChEBI" id="CHEBI:57783"/>
        <dbReference type="ChEBI" id="CHEBI:58349"/>
        <dbReference type="ChEBI" id="CHEBI:78453"/>
        <dbReference type="ChEBI" id="CHEBI:78454"/>
    </reaction>
    <physiologicalReaction direction="left-to-right" evidence="19">
        <dbReference type="Rhea" id="RHEA:41813"/>
    </physiologicalReaction>
</comment>
<evidence type="ECO:0000256" key="24">
    <source>
        <dbReference type="ARBA" id="ARBA00047961"/>
    </source>
</evidence>
<evidence type="ECO:0000256" key="2">
    <source>
        <dbReference type="ARBA" id="ARBA00022799"/>
    </source>
</evidence>
<dbReference type="InterPro" id="IPR001031">
    <property type="entry name" value="Thioesterase"/>
</dbReference>
<evidence type="ECO:0000256" key="10">
    <source>
        <dbReference type="ARBA" id="ARBA00023399"/>
    </source>
</evidence>
<evidence type="ECO:0000256" key="32">
    <source>
        <dbReference type="ARBA" id="ARBA00048691"/>
    </source>
</evidence>
<comment type="catalytic activity">
    <reaction evidence="6">
        <text>(3R)-hydroxyhexanoyl-[ACP] = (2E)-hexenoyl-[ACP] + H2O</text>
        <dbReference type="Rhea" id="RHEA:41828"/>
        <dbReference type="Rhea" id="RHEA-COMP:9630"/>
        <dbReference type="Rhea" id="RHEA-COMP:9631"/>
        <dbReference type="ChEBI" id="CHEBI:15377"/>
        <dbReference type="ChEBI" id="CHEBI:78457"/>
        <dbReference type="ChEBI" id="CHEBI:78458"/>
    </reaction>
    <physiologicalReaction direction="left-to-right" evidence="6">
        <dbReference type="Rhea" id="RHEA:41829"/>
    </physiologicalReaction>
</comment>
<evidence type="ECO:0000256" key="31">
    <source>
        <dbReference type="ARBA" id="ARBA00048650"/>
    </source>
</evidence>
<proteinExistence type="predicted"/>
<comment type="catalytic activity">
    <reaction evidence="41">
        <text>butanoyl-[ACP] + malonyl-[ACP] + H(+) = 3-oxohexanoyl-[ACP] + holo-[ACP] + CO2</text>
        <dbReference type="Rhea" id="RHEA:41820"/>
        <dbReference type="Rhea" id="RHEA-COMP:9623"/>
        <dbReference type="Rhea" id="RHEA-COMP:9628"/>
        <dbReference type="Rhea" id="RHEA-COMP:9629"/>
        <dbReference type="Rhea" id="RHEA-COMP:9685"/>
        <dbReference type="ChEBI" id="CHEBI:15378"/>
        <dbReference type="ChEBI" id="CHEBI:16526"/>
        <dbReference type="ChEBI" id="CHEBI:64479"/>
        <dbReference type="ChEBI" id="CHEBI:78449"/>
        <dbReference type="ChEBI" id="CHEBI:78454"/>
        <dbReference type="ChEBI" id="CHEBI:78456"/>
    </reaction>
    <physiologicalReaction direction="left-to-right" evidence="41">
        <dbReference type="Rhea" id="RHEA:41821"/>
    </physiologicalReaction>
</comment>
<evidence type="ECO:0000256" key="17">
    <source>
        <dbReference type="ARBA" id="ARBA00047440"/>
    </source>
</evidence>
<comment type="catalytic activity">
    <reaction evidence="11">
        <text>(3R)-hydroxyhexadecanoyl-[ACP] = (2E)-hexadecenoyl-[ACP] + H2O</text>
        <dbReference type="Rhea" id="RHEA:41908"/>
        <dbReference type="Rhea" id="RHEA-COMP:9650"/>
        <dbReference type="Rhea" id="RHEA-COMP:9651"/>
        <dbReference type="ChEBI" id="CHEBI:15377"/>
        <dbReference type="ChEBI" id="CHEBI:78480"/>
        <dbReference type="ChEBI" id="CHEBI:78481"/>
    </reaction>
    <physiologicalReaction direction="left-to-right" evidence="11">
        <dbReference type="Rhea" id="RHEA:41909"/>
    </physiologicalReaction>
</comment>
<keyword evidence="2" id="KW-0702">S-nitrosylation</keyword>
<dbReference type="CDD" id="cd00833">
    <property type="entry name" value="PKS"/>
    <property type="match status" value="1"/>
</dbReference>
<comment type="catalytic activity">
    <reaction evidence="39">
        <text>3-oxohexadecanoyl-[ACP] + NADPH + H(+) = (3R)-hydroxyhexadecanoyl-[ACP] + NADP(+)</text>
        <dbReference type="Rhea" id="RHEA:41904"/>
        <dbReference type="Rhea" id="RHEA-COMP:9649"/>
        <dbReference type="Rhea" id="RHEA-COMP:9650"/>
        <dbReference type="ChEBI" id="CHEBI:15378"/>
        <dbReference type="ChEBI" id="CHEBI:57783"/>
        <dbReference type="ChEBI" id="CHEBI:58349"/>
        <dbReference type="ChEBI" id="CHEBI:78478"/>
        <dbReference type="ChEBI" id="CHEBI:78480"/>
    </reaction>
    <physiologicalReaction direction="left-to-right" evidence="39">
        <dbReference type="Rhea" id="RHEA:41905"/>
    </physiologicalReaction>
</comment>
<dbReference type="Gene3D" id="3.40.47.10">
    <property type="match status" value="1"/>
</dbReference>
<dbReference type="Proteomes" id="UP000837857">
    <property type="component" value="Chromosome 20"/>
</dbReference>
<comment type="catalytic activity">
    <reaction evidence="23">
        <text>3-oxobutanoyl-[ACP] + NADPH + H(+) = (3R)-hydroxybutanoyl-[ACP] + NADP(+)</text>
        <dbReference type="Rhea" id="RHEA:41804"/>
        <dbReference type="Rhea" id="RHEA-COMP:9625"/>
        <dbReference type="Rhea" id="RHEA-COMP:9626"/>
        <dbReference type="ChEBI" id="CHEBI:15378"/>
        <dbReference type="ChEBI" id="CHEBI:57783"/>
        <dbReference type="ChEBI" id="CHEBI:58349"/>
        <dbReference type="ChEBI" id="CHEBI:78450"/>
        <dbReference type="ChEBI" id="CHEBI:78451"/>
    </reaction>
    <physiologicalReaction direction="left-to-right" evidence="23">
        <dbReference type="Rhea" id="RHEA:41805"/>
    </physiologicalReaction>
</comment>
<dbReference type="PANTHER" id="PTHR43775">
    <property type="entry name" value="FATTY ACID SYNTHASE"/>
    <property type="match status" value="1"/>
</dbReference>
<dbReference type="InterPro" id="IPR016039">
    <property type="entry name" value="Thiolase-like"/>
</dbReference>
<comment type="catalytic activity">
    <reaction evidence="29">
        <text>a fatty acyl-[ACP] + malonyl-[ACP] + H(+) = a 3-oxoacyl-[ACP] + holo-[ACP] + CO2</text>
        <dbReference type="Rhea" id="RHEA:22836"/>
        <dbReference type="Rhea" id="RHEA-COMP:9623"/>
        <dbReference type="Rhea" id="RHEA-COMP:9685"/>
        <dbReference type="Rhea" id="RHEA-COMP:9916"/>
        <dbReference type="Rhea" id="RHEA-COMP:14125"/>
        <dbReference type="ChEBI" id="CHEBI:15378"/>
        <dbReference type="ChEBI" id="CHEBI:16526"/>
        <dbReference type="ChEBI" id="CHEBI:64479"/>
        <dbReference type="ChEBI" id="CHEBI:78449"/>
        <dbReference type="ChEBI" id="CHEBI:78776"/>
        <dbReference type="ChEBI" id="CHEBI:138651"/>
        <dbReference type="EC" id="2.3.1.41"/>
    </reaction>
    <physiologicalReaction direction="left-to-right" evidence="29">
        <dbReference type="Rhea" id="RHEA:22837"/>
    </physiologicalReaction>
</comment>
<evidence type="ECO:0000256" key="22">
    <source>
        <dbReference type="ARBA" id="ARBA00047897"/>
    </source>
</evidence>
<dbReference type="InterPro" id="IPR011032">
    <property type="entry name" value="GroES-like_sf"/>
</dbReference>
<evidence type="ECO:0000256" key="11">
    <source>
        <dbReference type="ARBA" id="ARBA00023401"/>
    </source>
</evidence>
<comment type="catalytic activity">
    <reaction evidence="32">
        <text>holo-[ACP] + acetyl-CoA = acetyl-[ACP] + CoA</text>
        <dbReference type="Rhea" id="RHEA:41788"/>
        <dbReference type="Rhea" id="RHEA-COMP:9621"/>
        <dbReference type="Rhea" id="RHEA-COMP:9685"/>
        <dbReference type="ChEBI" id="CHEBI:57287"/>
        <dbReference type="ChEBI" id="CHEBI:57288"/>
        <dbReference type="ChEBI" id="CHEBI:64479"/>
        <dbReference type="ChEBI" id="CHEBI:78446"/>
        <dbReference type="EC" id="2.3.1.38"/>
    </reaction>
    <physiologicalReaction direction="left-to-right" evidence="32">
        <dbReference type="Rhea" id="RHEA:41789"/>
    </physiologicalReaction>
</comment>
<dbReference type="Gene3D" id="3.40.366.10">
    <property type="entry name" value="Malonyl-Coenzyme A Acyl Carrier Protein, domain 2"/>
    <property type="match status" value="1"/>
</dbReference>
<comment type="catalytic activity">
    <reaction evidence="43">
        <text>octanoyl-[ACP] + malonyl-[ACP] + H(+) = 3-oxodecanoyl-[ACP] + holo-[ACP] + CO2</text>
        <dbReference type="Rhea" id="RHEA:41852"/>
        <dbReference type="Rhea" id="RHEA-COMP:9623"/>
        <dbReference type="Rhea" id="RHEA-COMP:9636"/>
        <dbReference type="Rhea" id="RHEA-COMP:9637"/>
        <dbReference type="Rhea" id="RHEA-COMP:9685"/>
        <dbReference type="ChEBI" id="CHEBI:15378"/>
        <dbReference type="ChEBI" id="CHEBI:16526"/>
        <dbReference type="ChEBI" id="CHEBI:64479"/>
        <dbReference type="ChEBI" id="CHEBI:78449"/>
        <dbReference type="ChEBI" id="CHEBI:78463"/>
        <dbReference type="ChEBI" id="CHEBI:78464"/>
    </reaction>
    <physiologicalReaction direction="left-to-right" evidence="43">
        <dbReference type="Rhea" id="RHEA:41853"/>
    </physiologicalReaction>
</comment>
<evidence type="ECO:0000256" key="35">
    <source>
        <dbReference type="ARBA" id="ARBA00049019"/>
    </source>
</evidence>
<comment type="catalytic activity">
    <reaction evidence="33">
        <text>hexadecanoyl-[ACP] + H2O = hexadecanoate + holo-[ACP] + H(+)</text>
        <dbReference type="Rhea" id="RHEA:41932"/>
        <dbReference type="Rhea" id="RHEA-COMP:9652"/>
        <dbReference type="Rhea" id="RHEA-COMP:9685"/>
        <dbReference type="ChEBI" id="CHEBI:7896"/>
        <dbReference type="ChEBI" id="CHEBI:15377"/>
        <dbReference type="ChEBI" id="CHEBI:15378"/>
        <dbReference type="ChEBI" id="CHEBI:64479"/>
        <dbReference type="ChEBI" id="CHEBI:78483"/>
        <dbReference type="EC" id="3.1.2.14"/>
    </reaction>
    <physiologicalReaction direction="left-to-right" evidence="33">
        <dbReference type="Rhea" id="RHEA:41933"/>
    </physiologicalReaction>
</comment>
<dbReference type="SUPFAM" id="SSF52151">
    <property type="entry name" value="FabD/lysophospholipase-like"/>
    <property type="match status" value="1"/>
</dbReference>
<comment type="function">
    <text evidence="13">Fatty acid synthetase is a multifunctional enzyme that catalyzes the de novo biosynthesis of long-chain saturated fatty acids starting from acetyl-CoA and malonyl-CoA in the presence of NADPH. This multifunctional protein contains 7 catalytic activities and a site for the binding of the prosthetic group 4'-phosphopantetheine of the acyl carrier protein ([ACP]) domain.</text>
</comment>
<comment type="catalytic activity">
    <reaction evidence="35">
        <text>(2E)-octadecenoyl-[ACP] + NADPH + H(+) = octadecanoyl-[ACP] + NADP(+)</text>
        <dbReference type="Rhea" id="RHEA:41928"/>
        <dbReference type="Rhea" id="RHEA-COMP:9655"/>
        <dbReference type="Rhea" id="RHEA-COMP:9656"/>
        <dbReference type="ChEBI" id="CHEBI:15378"/>
        <dbReference type="ChEBI" id="CHEBI:57783"/>
        <dbReference type="ChEBI" id="CHEBI:58349"/>
        <dbReference type="ChEBI" id="CHEBI:78489"/>
        <dbReference type="ChEBI" id="CHEBI:78495"/>
    </reaction>
    <physiologicalReaction direction="left-to-right" evidence="35">
        <dbReference type="Rhea" id="RHEA:41929"/>
    </physiologicalReaction>
</comment>
<dbReference type="InterPro" id="IPR036291">
    <property type="entry name" value="NAD(P)-bd_dom_sf"/>
</dbReference>
<evidence type="ECO:0000256" key="13">
    <source>
        <dbReference type="ARBA" id="ARBA00023442"/>
    </source>
</evidence>
<evidence type="ECO:0000256" key="4">
    <source>
        <dbReference type="ARBA" id="ARBA00023332"/>
    </source>
</evidence>
<dbReference type="SUPFAM" id="SSF55048">
    <property type="entry name" value="Probable ACP-binding domain of malonyl-CoA ACP transacylase"/>
    <property type="match status" value="1"/>
</dbReference>
<comment type="catalytic activity">
    <reaction evidence="18">
        <text>tetradecanoyl-[ACP] + malonyl-[ACP] + H(+) = 3-oxohexadecanoyl-[ACP] + holo-[ACP] + CO2</text>
        <dbReference type="Rhea" id="RHEA:41900"/>
        <dbReference type="Rhea" id="RHEA-COMP:9623"/>
        <dbReference type="Rhea" id="RHEA-COMP:9648"/>
        <dbReference type="Rhea" id="RHEA-COMP:9649"/>
        <dbReference type="Rhea" id="RHEA-COMP:9685"/>
        <dbReference type="ChEBI" id="CHEBI:15378"/>
        <dbReference type="ChEBI" id="CHEBI:16526"/>
        <dbReference type="ChEBI" id="CHEBI:64479"/>
        <dbReference type="ChEBI" id="CHEBI:78449"/>
        <dbReference type="ChEBI" id="CHEBI:78477"/>
        <dbReference type="ChEBI" id="CHEBI:78478"/>
    </reaction>
    <physiologicalReaction direction="left-to-right" evidence="18">
        <dbReference type="Rhea" id="RHEA:41901"/>
    </physiologicalReaction>
</comment>
<evidence type="ECO:0000256" key="12">
    <source>
        <dbReference type="ARBA" id="ARBA00023402"/>
    </source>
</evidence>
<evidence type="ECO:0000256" key="6">
    <source>
        <dbReference type="ARBA" id="ARBA00023373"/>
    </source>
</evidence>
<evidence type="ECO:0000313" key="45">
    <source>
        <dbReference type="EMBL" id="CAH2051824.1"/>
    </source>
</evidence>
<evidence type="ECO:0000256" key="37">
    <source>
        <dbReference type="ARBA" id="ARBA00049171"/>
    </source>
</evidence>
<comment type="catalytic activity">
    <reaction evidence="4">
        <text>(3R)-hydroxyoctanoyl-[ACP] = (2E)-octenoyl-[ACP] + H2O</text>
        <dbReference type="Rhea" id="RHEA:41844"/>
        <dbReference type="Rhea" id="RHEA-COMP:9634"/>
        <dbReference type="Rhea" id="RHEA-COMP:9635"/>
        <dbReference type="ChEBI" id="CHEBI:15377"/>
        <dbReference type="ChEBI" id="CHEBI:78461"/>
        <dbReference type="ChEBI" id="CHEBI:78462"/>
    </reaction>
    <physiologicalReaction direction="left-to-right" evidence="4">
        <dbReference type="Rhea" id="RHEA:41845"/>
    </physiologicalReaction>
</comment>
<dbReference type="SMART" id="SM00827">
    <property type="entry name" value="PKS_AT"/>
    <property type="match status" value="1"/>
</dbReference>
<dbReference type="SUPFAM" id="SSF53474">
    <property type="entry name" value="alpha/beta-Hydrolases"/>
    <property type="match status" value="1"/>
</dbReference>
<dbReference type="Pfam" id="PF16197">
    <property type="entry name" value="KAsynt_C_assoc"/>
    <property type="match status" value="1"/>
</dbReference>
<dbReference type="InterPro" id="IPR001227">
    <property type="entry name" value="Ac_transferase_dom_sf"/>
</dbReference>
<comment type="catalytic activity">
    <reaction evidence="17">
        <text>3-oxodecanoyl-[ACP] + NADPH + H(+) = (3R)-hydroxydecanoyl-[ACP] + NADP(+)</text>
        <dbReference type="Rhea" id="RHEA:41856"/>
        <dbReference type="Rhea" id="RHEA-COMP:9637"/>
        <dbReference type="Rhea" id="RHEA-COMP:9638"/>
        <dbReference type="ChEBI" id="CHEBI:15378"/>
        <dbReference type="ChEBI" id="CHEBI:57783"/>
        <dbReference type="ChEBI" id="CHEBI:58349"/>
        <dbReference type="ChEBI" id="CHEBI:78464"/>
        <dbReference type="ChEBI" id="CHEBI:78466"/>
    </reaction>
    <physiologicalReaction direction="left-to-right" evidence="17">
        <dbReference type="Rhea" id="RHEA:41857"/>
    </physiologicalReaction>
</comment>
<dbReference type="InterPro" id="IPR014030">
    <property type="entry name" value="Ketoacyl_synth_N"/>
</dbReference>
<comment type="catalytic activity">
    <reaction evidence="15">
        <text>hexanoyl-[ACP] + malonyl-[ACP] + H(+) = 3-oxooctanoyl-[ACP] + holo-[ACP] + CO2</text>
        <dbReference type="Rhea" id="RHEA:41836"/>
        <dbReference type="Rhea" id="RHEA-COMP:9623"/>
        <dbReference type="Rhea" id="RHEA-COMP:9632"/>
        <dbReference type="Rhea" id="RHEA-COMP:9633"/>
        <dbReference type="Rhea" id="RHEA-COMP:9685"/>
        <dbReference type="ChEBI" id="CHEBI:15378"/>
        <dbReference type="ChEBI" id="CHEBI:16526"/>
        <dbReference type="ChEBI" id="CHEBI:64479"/>
        <dbReference type="ChEBI" id="CHEBI:78449"/>
        <dbReference type="ChEBI" id="CHEBI:78459"/>
        <dbReference type="ChEBI" id="CHEBI:78460"/>
    </reaction>
    <physiologicalReaction direction="left-to-right" evidence="15">
        <dbReference type="Rhea" id="RHEA:41837"/>
    </physiologicalReaction>
</comment>
<evidence type="ECO:0000256" key="40">
    <source>
        <dbReference type="ARBA" id="ARBA00049422"/>
    </source>
</evidence>
<evidence type="ECO:0000256" key="28">
    <source>
        <dbReference type="ARBA" id="ARBA00048420"/>
    </source>
</evidence>
<dbReference type="Gene3D" id="3.90.180.10">
    <property type="entry name" value="Medium-chain alcohol dehydrogenases, catalytic domain"/>
    <property type="match status" value="1"/>
</dbReference>
<comment type="catalytic activity">
    <reaction evidence="26">
        <text>(2E)-dodecenoyl-[ACP] + NADPH + H(+) = dodecanoyl-[ACP] + NADP(+)</text>
        <dbReference type="Rhea" id="RHEA:41880"/>
        <dbReference type="Rhea" id="RHEA-COMP:9643"/>
        <dbReference type="Rhea" id="RHEA-COMP:9644"/>
        <dbReference type="ChEBI" id="CHEBI:15378"/>
        <dbReference type="ChEBI" id="CHEBI:57783"/>
        <dbReference type="ChEBI" id="CHEBI:58349"/>
        <dbReference type="ChEBI" id="CHEBI:65264"/>
        <dbReference type="ChEBI" id="CHEBI:78472"/>
    </reaction>
    <physiologicalReaction direction="left-to-right" evidence="26">
        <dbReference type="Rhea" id="RHEA:41881"/>
    </physiologicalReaction>
</comment>
<dbReference type="InterPro" id="IPR042104">
    <property type="entry name" value="PKS_dehydratase_sf"/>
</dbReference>
<evidence type="ECO:0000256" key="34">
    <source>
        <dbReference type="ARBA" id="ARBA00048935"/>
    </source>
</evidence>
<evidence type="ECO:0000256" key="15">
    <source>
        <dbReference type="ARBA" id="ARBA00047394"/>
    </source>
</evidence>
<evidence type="ECO:0000259" key="44">
    <source>
        <dbReference type="PROSITE" id="PS52004"/>
    </source>
</evidence>
<comment type="catalytic activity">
    <reaction evidence="40">
        <text>3-oxooctanoyl-[ACP] + NADPH + H(+) = (3R)-hydroxyoctanoyl-[ACP] + NADP(+)</text>
        <dbReference type="Rhea" id="RHEA:41840"/>
        <dbReference type="Rhea" id="RHEA-COMP:9633"/>
        <dbReference type="Rhea" id="RHEA-COMP:9634"/>
        <dbReference type="ChEBI" id="CHEBI:15378"/>
        <dbReference type="ChEBI" id="CHEBI:57783"/>
        <dbReference type="ChEBI" id="CHEBI:58349"/>
        <dbReference type="ChEBI" id="CHEBI:78460"/>
        <dbReference type="ChEBI" id="CHEBI:78461"/>
    </reaction>
    <physiologicalReaction direction="left-to-right" evidence="40">
        <dbReference type="Rhea" id="RHEA:41841"/>
    </physiologicalReaction>
</comment>
<evidence type="ECO:0000256" key="26">
    <source>
        <dbReference type="ARBA" id="ARBA00048281"/>
    </source>
</evidence>
<dbReference type="EMBL" id="OW152832">
    <property type="protein sequence ID" value="CAH2051824.1"/>
    <property type="molecule type" value="Genomic_DNA"/>
</dbReference>
<comment type="catalytic activity">
    <reaction evidence="25">
        <text>hexadecanoyl-[ACP] + malonyl-[ACP] + H(+) = 3-oxooctadecanoyl-[ACP] + holo-[ACP] + CO2</text>
        <dbReference type="Rhea" id="RHEA:41916"/>
        <dbReference type="Rhea" id="RHEA-COMP:9623"/>
        <dbReference type="Rhea" id="RHEA-COMP:9652"/>
        <dbReference type="Rhea" id="RHEA-COMP:9653"/>
        <dbReference type="Rhea" id="RHEA-COMP:9685"/>
        <dbReference type="ChEBI" id="CHEBI:15378"/>
        <dbReference type="ChEBI" id="CHEBI:16526"/>
        <dbReference type="ChEBI" id="CHEBI:64479"/>
        <dbReference type="ChEBI" id="CHEBI:78449"/>
        <dbReference type="ChEBI" id="CHEBI:78483"/>
        <dbReference type="ChEBI" id="CHEBI:78487"/>
    </reaction>
    <physiologicalReaction direction="left-to-right" evidence="25">
        <dbReference type="Rhea" id="RHEA:41917"/>
    </physiologicalReaction>
</comment>
<keyword evidence="3" id="KW-0663">Pyridoxal phosphate</keyword>
<comment type="catalytic activity">
    <reaction evidence="22">
        <text>(2E)-hexenoyl-[ACP] + NADPH + H(+) = hexanoyl-[ACP] + NADP(+)</text>
        <dbReference type="Rhea" id="RHEA:41832"/>
        <dbReference type="Rhea" id="RHEA-COMP:9631"/>
        <dbReference type="Rhea" id="RHEA-COMP:9632"/>
        <dbReference type="ChEBI" id="CHEBI:15378"/>
        <dbReference type="ChEBI" id="CHEBI:57783"/>
        <dbReference type="ChEBI" id="CHEBI:58349"/>
        <dbReference type="ChEBI" id="CHEBI:78458"/>
        <dbReference type="ChEBI" id="CHEBI:78459"/>
    </reaction>
    <physiologicalReaction direction="left-to-right" evidence="22">
        <dbReference type="Rhea" id="RHEA:41833"/>
    </physiologicalReaction>
</comment>
<evidence type="ECO:0000256" key="20">
    <source>
        <dbReference type="ARBA" id="ARBA00047578"/>
    </source>
</evidence>
<comment type="catalytic activity">
    <reaction evidence="34">
        <text>3-oxotetradecanoyl-[ACP] + NADPH + H(+) = (3R)-hydroxytetradecanoyl-[ACP] + NADP(+)</text>
        <dbReference type="Rhea" id="RHEA:41888"/>
        <dbReference type="Rhea" id="RHEA-COMP:9645"/>
        <dbReference type="Rhea" id="RHEA-COMP:9646"/>
        <dbReference type="ChEBI" id="CHEBI:15378"/>
        <dbReference type="ChEBI" id="CHEBI:57783"/>
        <dbReference type="ChEBI" id="CHEBI:58349"/>
        <dbReference type="ChEBI" id="CHEBI:78473"/>
        <dbReference type="ChEBI" id="CHEBI:78474"/>
    </reaction>
    <physiologicalReaction direction="left-to-right" evidence="34">
        <dbReference type="Rhea" id="RHEA:41889"/>
    </physiologicalReaction>
</comment>
<gene>
    <name evidence="45" type="ORF">IPOD504_LOCUS7958</name>
</gene>
<dbReference type="Pfam" id="PF00698">
    <property type="entry name" value="Acyl_transf_1"/>
    <property type="match status" value="1"/>
</dbReference>
<comment type="catalytic activity">
    <reaction evidence="9">
        <text>(3R)-hydroxytetradecanoyl-[ACP] = (2E)-tetradecenoyl-[ACP] + H2O</text>
        <dbReference type="Rhea" id="RHEA:41892"/>
        <dbReference type="Rhea" id="RHEA-COMP:9646"/>
        <dbReference type="Rhea" id="RHEA-COMP:9647"/>
        <dbReference type="ChEBI" id="CHEBI:15377"/>
        <dbReference type="ChEBI" id="CHEBI:78474"/>
        <dbReference type="ChEBI" id="CHEBI:78475"/>
    </reaction>
    <physiologicalReaction direction="left-to-right" evidence="9">
        <dbReference type="Rhea" id="RHEA:41893"/>
    </physiologicalReaction>
</comment>
<evidence type="ECO:0000256" key="30">
    <source>
        <dbReference type="ARBA" id="ARBA00048571"/>
    </source>
</evidence>
<dbReference type="Pfam" id="PF00109">
    <property type="entry name" value="ketoacyl-synt"/>
    <property type="match status" value="1"/>
</dbReference>
<evidence type="ECO:0000256" key="25">
    <source>
        <dbReference type="ARBA" id="ARBA00048051"/>
    </source>
</evidence>
<dbReference type="InterPro" id="IPR032821">
    <property type="entry name" value="PKS_assoc"/>
</dbReference>
<dbReference type="InterPro" id="IPR016036">
    <property type="entry name" value="Malonyl_transacylase_ACP-bd"/>
</dbReference>
<organism evidence="45 46">
    <name type="scientific">Iphiclides podalirius</name>
    <name type="common">scarce swallowtail</name>
    <dbReference type="NCBI Taxonomy" id="110791"/>
    <lineage>
        <taxon>Eukaryota</taxon>
        <taxon>Metazoa</taxon>
        <taxon>Ecdysozoa</taxon>
        <taxon>Arthropoda</taxon>
        <taxon>Hexapoda</taxon>
        <taxon>Insecta</taxon>
        <taxon>Pterygota</taxon>
        <taxon>Neoptera</taxon>
        <taxon>Endopterygota</taxon>
        <taxon>Lepidoptera</taxon>
        <taxon>Glossata</taxon>
        <taxon>Ditrysia</taxon>
        <taxon>Papilionoidea</taxon>
        <taxon>Papilionidae</taxon>
        <taxon>Papilioninae</taxon>
        <taxon>Iphiclides</taxon>
    </lineage>
</organism>
<evidence type="ECO:0000256" key="14">
    <source>
        <dbReference type="ARBA" id="ARBA00047300"/>
    </source>
</evidence>
<evidence type="ECO:0000256" key="1">
    <source>
        <dbReference type="ARBA" id="ARBA00005189"/>
    </source>
</evidence>
<name>A0ABN8I9Z6_9NEOP</name>
<comment type="catalytic activity">
    <reaction evidence="20">
        <text>dodecanoyl-[ACP] + malonyl-[ACP] + H(+) = 3-oxotetradecanoyl-[ACP] + holo-[ACP] + CO2</text>
        <dbReference type="Rhea" id="RHEA:41884"/>
        <dbReference type="Rhea" id="RHEA-COMP:9623"/>
        <dbReference type="Rhea" id="RHEA-COMP:9644"/>
        <dbReference type="Rhea" id="RHEA-COMP:9645"/>
        <dbReference type="Rhea" id="RHEA-COMP:9685"/>
        <dbReference type="ChEBI" id="CHEBI:15378"/>
        <dbReference type="ChEBI" id="CHEBI:16526"/>
        <dbReference type="ChEBI" id="CHEBI:64479"/>
        <dbReference type="ChEBI" id="CHEBI:65264"/>
        <dbReference type="ChEBI" id="CHEBI:78449"/>
        <dbReference type="ChEBI" id="CHEBI:78473"/>
    </reaction>
    <physiologicalReaction direction="left-to-right" evidence="20">
        <dbReference type="Rhea" id="RHEA:41885"/>
    </physiologicalReaction>
</comment>
<comment type="pathway">
    <text evidence="1">Lipid metabolism.</text>
</comment>
<dbReference type="CDD" id="cd05195">
    <property type="entry name" value="enoyl_red"/>
    <property type="match status" value="1"/>
</dbReference>
<evidence type="ECO:0000256" key="36">
    <source>
        <dbReference type="ARBA" id="ARBA00049109"/>
    </source>
</evidence>
<evidence type="ECO:0000256" key="8">
    <source>
        <dbReference type="ARBA" id="ARBA00023394"/>
    </source>
</evidence>
<dbReference type="SMART" id="SM00829">
    <property type="entry name" value="PKS_ER"/>
    <property type="match status" value="1"/>
</dbReference>
<evidence type="ECO:0000256" key="21">
    <source>
        <dbReference type="ARBA" id="ARBA00047810"/>
    </source>
</evidence>
<evidence type="ECO:0000256" key="39">
    <source>
        <dbReference type="ARBA" id="ARBA00049414"/>
    </source>
</evidence>
<comment type="catalytic activity">
    <reaction evidence="8">
        <text>a (3R)-hydroxyacyl-[ACP] = a (2E)-enoyl-[ACP] + H2O</text>
        <dbReference type="Rhea" id="RHEA:13097"/>
        <dbReference type="Rhea" id="RHEA-COMP:9925"/>
        <dbReference type="Rhea" id="RHEA-COMP:9945"/>
        <dbReference type="ChEBI" id="CHEBI:15377"/>
        <dbReference type="ChEBI" id="CHEBI:78784"/>
        <dbReference type="ChEBI" id="CHEBI:78827"/>
        <dbReference type="EC" id="4.2.1.59"/>
    </reaction>
    <physiologicalReaction direction="left-to-right" evidence="8">
        <dbReference type="Rhea" id="RHEA:13098"/>
    </physiologicalReaction>
</comment>
<evidence type="ECO:0000256" key="9">
    <source>
        <dbReference type="ARBA" id="ARBA00023398"/>
    </source>
</evidence>
<evidence type="ECO:0000256" key="23">
    <source>
        <dbReference type="ARBA" id="ARBA00047953"/>
    </source>
</evidence>
<sequence length="2325" mass="260056">MVPKPQEKAYAEMEGDNKSGERVVISGMSGLFPDSRHVQDLADILYNKKNPISSKPRWRYNHPEVSQHTGKVPNLEYFDAQFFKVHYRLGHTMDAMSRKILEQAYQAIYDSGVSPEHLSGKKVGVYIGTCFSESEKVSFYGASTRTGFGVAGCNKSMFANRISYWLNAKGPSMSIDESCCSSIAALEQAYLALSRGDCEAAIVGGGNVCLHPQSSVHYSRIMSISMDGKTRSFDENASGCAKSEAINVLFLQKAKDALRIYADVILVKSQFTHLHEDKTGPKFGFYRDPARTAEFLNNFYQEAKVPPQAVEYVEAFGSAIPEADKAELESLDSVFCKNRNNELLVGSVMSNIGYGEAASGISAVTKVLLGYHKGALAANLNLENPRRDVAALRDGRIRILTENEPFGRTYAAVNALTITGVNAHVLLHGHYKPKDNSRYKSDIPYLVAISARQNFSVQNVLDNLKSRPIDPEEVALLHNIHSTRISGHLGRGFIILGTNEQQQTVSLSERAEYFDNLKRPLWFVYSGMGSQWVGMGTHLMRIPIFAAAIERCHRVLEPKGVDIVDIITSTDKSTFDNILNSFVGIAAIQIGLTDVLRELGLEPDNIIGHSVGELGCAYADGCFTAEEMILAAYYRGLVSVQTPFVRGSMAAVGIGYQQVIKMCPPEIVVACHNGPESSTISGPAEIMKTFVAELTAKRIFAKEVPCSNIAYHSRYIAEAGPELLKHLSKVIKTPKLRSKRWLSTSVPQDRWNEPIAKYSSAEYHTNNLLSAVLFEETSRLIPANAVLVEVAPHGLLQAILKRSLPESCRHVPLTRRGHPDNVQYFLEAIGKLYMEGYNLKVQVLYPKIEFPVSTGTPFLSHLVEWAHSEKWSLPLYVSAHRKIAASCKFVYSIHDVENEYLTGHVINGKNTFPLAAALVAAWDVLAMTVGVPKKSLSVEFHDVKFYCQPVLHDLRLLRLFVSLHRGTGLFEIMDENTKVAIGRINGEVVDTKAFAMESTLPEELELNSQDTYQLLSKRGYSYSGEFRSIHSISKCITEAQIFWRNNWVTFIDGMLQLSALRHPHDTVSDPIYTKRMIIDVIKHNEVETIPIDENIVMKANVIKTNNLIRCGGVAIEDVKFRDLPTFNKKKDLMSLHFIPFFQQSDSDIATALFVYLQIVAENVNKTTINILQLSDNEDEVSNFKDVVESFTKIANIKVHHDVLCRNILLEKKVQLSANFDLLLVENLSADDKLCQTLHHMLCNNTFLINKENCSKDSTLNRPSTLYHVLSAQYIKGHSIELVHWRPTTASAATTAFTVRSSSDLDLLSSTLTTLPQQHRLLIITSHPTIDRLKALVQKWRKDRLIHVVVMNHQIDEDRNAEGLPNNDLAFNVLNNGQWGGWFFVPFRQKPPKVSDMSLQCSRVGDCNSLHWVEIPKIVGPGIKVTVHYAGINDIDVKRCNGIIPPDAGQNSFGMDFSGVTERGERVMGLVSSGAASSHVLASPELLWPVPKHWTLEEAATVPLAYCVAFYCLCIKYRLYPGMSILVHGGAGAIGQAVISIALRNGCRVFTTVSDVSKKRFLRKMFSELKDDDIGNSRDHTFGDLILTTTNGNGCDIVISCVKDNLTNASMKCVKLSGITLDLVQIATRDNYSFGMYNLNKDRCYTTIDFLRLLTQGNVNEIRQLQLMMSEGIKRGYVRPLSRVVYSPLDAPRAFRLLAASRHRGRALLQLRSDNQDRPVPQPEPRLHLESNLSHLILCNQDYFGFRIAERLVKRGAKKIYLHGLKQSALLEFEVRTLEKLGVQVKICNEALNCKNDVKTLINDCARLGKVKGVYIVSKDDQSLYGLNVLQELDSVTRKNCPNLKYFCLVNGNSNNGLQTCITRAQDKLPVTLLKLPTINTVDSGKIEKCEKTIFKEYTIDSFEYALTTNEPVLLAYEHSEKSRSLLEDIAMVAGIKIPHEINETVSLSELQIGSDESQIIYSYLRNYYNICLSEKDIPDLTIQRIREMHENMTDTGFSNTKGLATFYSYVDPDELLVTTEMVFLPTIVSNSTMRDDEFDVTQTYLCLIPGLEGHYERFRNLCERLKVPAIVLQPGLERPDETVSSLAQRYAEILLKKAELKRKFYLMGYESGTLVALEMAAILEDQGITGTVFCVGESPDKFRLTLDKELGEYENDEELQIATALHMCNLMVGGETDGLEDEIRNATSWPEKVKTCVQSILGRVSHSAQYARETIECAYGRIKQLQAYRPTPRALRSKIILIQAASSDGSSQNSMQSYSQQAVIVYQLRAPLAHAAADLRCTAIINKHLDAELLEAFERKNLCDTYLFNADTFVSMDPAYTSLND</sequence>
<dbReference type="InterPro" id="IPR020843">
    <property type="entry name" value="ER"/>
</dbReference>
<evidence type="ECO:0000256" key="43">
    <source>
        <dbReference type="ARBA" id="ARBA00049533"/>
    </source>
</evidence>
<keyword evidence="46" id="KW-1185">Reference proteome</keyword>
<comment type="catalytic activity">
    <reaction evidence="16">
        <text>a (3R)-hydroxyacyl-[ACP] + NADP(+) = a 3-oxoacyl-[ACP] + NADPH + H(+)</text>
        <dbReference type="Rhea" id="RHEA:17397"/>
        <dbReference type="Rhea" id="RHEA-COMP:9916"/>
        <dbReference type="Rhea" id="RHEA-COMP:9945"/>
        <dbReference type="ChEBI" id="CHEBI:15378"/>
        <dbReference type="ChEBI" id="CHEBI:57783"/>
        <dbReference type="ChEBI" id="CHEBI:58349"/>
        <dbReference type="ChEBI" id="CHEBI:78776"/>
        <dbReference type="ChEBI" id="CHEBI:78827"/>
        <dbReference type="EC" id="1.1.1.100"/>
    </reaction>
    <physiologicalReaction direction="right-to-left" evidence="16">
        <dbReference type="Rhea" id="RHEA:17399"/>
    </physiologicalReaction>
</comment>
<dbReference type="Gene3D" id="3.40.50.1820">
    <property type="entry name" value="alpha/beta hydrolase"/>
    <property type="match status" value="1"/>
</dbReference>
<evidence type="ECO:0000256" key="18">
    <source>
        <dbReference type="ARBA" id="ARBA00047451"/>
    </source>
</evidence>
<dbReference type="InterPro" id="IPR016035">
    <property type="entry name" value="Acyl_Trfase/lysoPLipase"/>
</dbReference>
<comment type="catalytic activity">
    <reaction evidence="37">
        <text>(2E)-tetradecenoyl-[ACP] + NADPH + H(+) = tetradecanoyl-[ACP] + NADP(+)</text>
        <dbReference type="Rhea" id="RHEA:41896"/>
        <dbReference type="Rhea" id="RHEA-COMP:9647"/>
        <dbReference type="Rhea" id="RHEA-COMP:9648"/>
        <dbReference type="ChEBI" id="CHEBI:15378"/>
        <dbReference type="ChEBI" id="CHEBI:57783"/>
        <dbReference type="ChEBI" id="CHEBI:58349"/>
        <dbReference type="ChEBI" id="CHEBI:78475"/>
        <dbReference type="ChEBI" id="CHEBI:78477"/>
    </reaction>
    <physiologicalReaction direction="left-to-right" evidence="37">
        <dbReference type="Rhea" id="RHEA:41897"/>
    </physiologicalReaction>
</comment>
<comment type="catalytic activity">
    <reaction evidence="27">
        <text>tetradecanoyl-[ACP] + H2O = tetradecanoate + holo-[ACP] + H(+)</text>
        <dbReference type="Rhea" id="RHEA:30123"/>
        <dbReference type="Rhea" id="RHEA-COMP:9648"/>
        <dbReference type="Rhea" id="RHEA-COMP:9685"/>
        <dbReference type="ChEBI" id="CHEBI:15377"/>
        <dbReference type="ChEBI" id="CHEBI:15378"/>
        <dbReference type="ChEBI" id="CHEBI:30807"/>
        <dbReference type="ChEBI" id="CHEBI:64479"/>
        <dbReference type="ChEBI" id="CHEBI:78477"/>
        <dbReference type="EC" id="3.1.2.14"/>
    </reaction>
    <physiologicalReaction direction="left-to-right" evidence="27">
        <dbReference type="Rhea" id="RHEA:30124"/>
    </physiologicalReaction>
</comment>
<dbReference type="InterPro" id="IPR014043">
    <property type="entry name" value="Acyl_transferase_dom"/>
</dbReference>
<comment type="catalytic activity">
    <reaction evidence="5">
        <text>(3R)-hydroxydodecanoyl-[ACP] = (2E)-dodecenoyl-[ACP] + H2O</text>
        <dbReference type="Rhea" id="RHEA:41876"/>
        <dbReference type="Rhea" id="RHEA-COMP:9642"/>
        <dbReference type="Rhea" id="RHEA-COMP:9643"/>
        <dbReference type="ChEBI" id="CHEBI:15377"/>
        <dbReference type="ChEBI" id="CHEBI:78470"/>
        <dbReference type="ChEBI" id="CHEBI:78472"/>
    </reaction>
    <physiologicalReaction direction="left-to-right" evidence="5">
        <dbReference type="Rhea" id="RHEA:41877"/>
    </physiologicalReaction>
</comment>
<evidence type="ECO:0000256" key="29">
    <source>
        <dbReference type="ARBA" id="ARBA00048506"/>
    </source>
</evidence>
<comment type="catalytic activity">
    <reaction evidence="12">
        <text>(3R)-hydroxybutanoyl-[ACP] = (2E)-butenoyl-[ACP] + H2O</text>
        <dbReference type="Rhea" id="RHEA:41808"/>
        <dbReference type="Rhea" id="RHEA-COMP:9626"/>
        <dbReference type="Rhea" id="RHEA-COMP:9627"/>
        <dbReference type="ChEBI" id="CHEBI:15377"/>
        <dbReference type="ChEBI" id="CHEBI:78451"/>
        <dbReference type="ChEBI" id="CHEBI:78453"/>
    </reaction>
    <physiologicalReaction direction="left-to-right" evidence="12">
        <dbReference type="Rhea" id="RHEA:41809"/>
    </physiologicalReaction>
</comment>
<dbReference type="SUPFAM" id="SSF50129">
    <property type="entry name" value="GroES-like"/>
    <property type="match status" value="1"/>
</dbReference>
<comment type="catalytic activity">
    <reaction evidence="38">
        <text>3-oxododecanoyl-[ACP] + NADPH + H(+) = (3R)-hydroxydodecanoyl-[ACP] + NADP(+)</text>
        <dbReference type="Rhea" id="RHEA:41872"/>
        <dbReference type="Rhea" id="RHEA-COMP:9641"/>
        <dbReference type="Rhea" id="RHEA-COMP:9642"/>
        <dbReference type="ChEBI" id="CHEBI:15378"/>
        <dbReference type="ChEBI" id="CHEBI:57783"/>
        <dbReference type="ChEBI" id="CHEBI:58349"/>
        <dbReference type="ChEBI" id="CHEBI:78469"/>
        <dbReference type="ChEBI" id="CHEBI:78470"/>
    </reaction>
    <physiologicalReaction direction="left-to-right" evidence="38">
        <dbReference type="Rhea" id="RHEA:41873"/>
    </physiologicalReaction>
</comment>
<dbReference type="Gene3D" id="3.30.70.3290">
    <property type="match status" value="1"/>
</dbReference>
<accession>A0ABN8I9Z6</accession>
<evidence type="ECO:0000313" key="46">
    <source>
        <dbReference type="Proteomes" id="UP000837857"/>
    </source>
</evidence>
<evidence type="ECO:0000256" key="7">
    <source>
        <dbReference type="ARBA" id="ARBA00023388"/>
    </source>
</evidence>
<comment type="catalytic activity">
    <reaction evidence="10">
        <text>(3R)-hydroxyoctadecanoyl-[ACP] = (2E)-octadecenoyl-[ACP] + H2O</text>
        <dbReference type="Rhea" id="RHEA:41924"/>
        <dbReference type="Rhea" id="RHEA-COMP:9654"/>
        <dbReference type="Rhea" id="RHEA-COMP:9655"/>
        <dbReference type="ChEBI" id="CHEBI:15377"/>
        <dbReference type="ChEBI" id="CHEBI:78488"/>
        <dbReference type="ChEBI" id="CHEBI:78489"/>
    </reaction>
    <physiologicalReaction direction="left-to-right" evidence="10">
        <dbReference type="Rhea" id="RHEA:41925"/>
    </physiologicalReaction>
</comment>
<dbReference type="PROSITE" id="PS52004">
    <property type="entry name" value="KS3_2"/>
    <property type="match status" value="1"/>
</dbReference>
<dbReference type="Gene3D" id="3.10.129.110">
    <property type="entry name" value="Polyketide synthase dehydratase"/>
    <property type="match status" value="1"/>
</dbReference>
<evidence type="ECO:0000256" key="33">
    <source>
        <dbReference type="ARBA" id="ARBA00048704"/>
    </source>
</evidence>
<dbReference type="SMART" id="SM00825">
    <property type="entry name" value="PKS_KS"/>
    <property type="match status" value="1"/>
</dbReference>
<comment type="catalytic activity">
    <reaction evidence="7">
        <text>(3R)-hydroxydecanoyl-[ACP] = (2E)-decenoyl-[ACP] + H2O</text>
        <dbReference type="Rhea" id="RHEA:41860"/>
        <dbReference type="Rhea" id="RHEA-COMP:9638"/>
        <dbReference type="Rhea" id="RHEA-COMP:9639"/>
        <dbReference type="ChEBI" id="CHEBI:15377"/>
        <dbReference type="ChEBI" id="CHEBI:78466"/>
        <dbReference type="ChEBI" id="CHEBI:78467"/>
    </reaction>
    <physiologicalReaction direction="left-to-right" evidence="7">
        <dbReference type="Rhea" id="RHEA:41861"/>
    </physiologicalReaction>
</comment>
<evidence type="ECO:0000256" key="5">
    <source>
        <dbReference type="ARBA" id="ARBA00023351"/>
    </source>
</evidence>
<comment type="catalytic activity">
    <reaction evidence="14">
        <text>3-oxooctadecanoyl-[ACP] + NADPH + H(+) = (3R)-hydroxyoctadecanoyl-[ACP] + NADP(+)</text>
        <dbReference type="Rhea" id="RHEA:41920"/>
        <dbReference type="Rhea" id="RHEA-COMP:9653"/>
        <dbReference type="Rhea" id="RHEA-COMP:9654"/>
        <dbReference type="ChEBI" id="CHEBI:15378"/>
        <dbReference type="ChEBI" id="CHEBI:57783"/>
        <dbReference type="ChEBI" id="CHEBI:58349"/>
        <dbReference type="ChEBI" id="CHEBI:78487"/>
        <dbReference type="ChEBI" id="CHEBI:78488"/>
    </reaction>
    <physiologicalReaction direction="left-to-right" evidence="14">
        <dbReference type="Rhea" id="RHEA:41921"/>
    </physiologicalReaction>
</comment>
<dbReference type="InterPro" id="IPR014031">
    <property type="entry name" value="Ketoacyl_synth_C"/>
</dbReference>
<dbReference type="Pfam" id="PF02801">
    <property type="entry name" value="Ketoacyl-synt_C"/>
    <property type="match status" value="1"/>
</dbReference>
<dbReference type="InterPro" id="IPR050091">
    <property type="entry name" value="PKS_NRPS_Biosynth_Enz"/>
</dbReference>
<evidence type="ECO:0000256" key="3">
    <source>
        <dbReference type="ARBA" id="ARBA00022898"/>
    </source>
</evidence>
<dbReference type="InterPro" id="IPR029058">
    <property type="entry name" value="AB_hydrolase_fold"/>
</dbReference>
<comment type="catalytic activity">
    <reaction evidence="30">
        <text>3-oxohexanoyl-[ACP] + NADPH + H(+) = (3R)-hydroxyhexanoyl-[ACP] + NADP(+)</text>
        <dbReference type="Rhea" id="RHEA:41824"/>
        <dbReference type="Rhea" id="RHEA-COMP:9629"/>
        <dbReference type="Rhea" id="RHEA-COMP:9630"/>
        <dbReference type="ChEBI" id="CHEBI:15378"/>
        <dbReference type="ChEBI" id="CHEBI:57783"/>
        <dbReference type="ChEBI" id="CHEBI:58349"/>
        <dbReference type="ChEBI" id="CHEBI:78456"/>
        <dbReference type="ChEBI" id="CHEBI:78457"/>
    </reaction>
    <physiologicalReaction direction="left-to-right" evidence="30">
        <dbReference type="Rhea" id="RHEA:41825"/>
    </physiologicalReaction>
</comment>
<comment type="catalytic activity">
    <reaction evidence="28">
        <text>(2E)-octenoyl-[ACP] + NADPH + H(+) = octanoyl-[ACP] + NADP(+)</text>
        <dbReference type="Rhea" id="RHEA:41848"/>
        <dbReference type="Rhea" id="RHEA-COMP:9635"/>
        <dbReference type="Rhea" id="RHEA-COMP:9636"/>
        <dbReference type="ChEBI" id="CHEBI:15378"/>
        <dbReference type="ChEBI" id="CHEBI:57783"/>
        <dbReference type="ChEBI" id="CHEBI:58349"/>
        <dbReference type="ChEBI" id="CHEBI:78462"/>
        <dbReference type="ChEBI" id="CHEBI:78463"/>
    </reaction>
    <physiologicalReaction direction="left-to-right" evidence="28">
        <dbReference type="Rhea" id="RHEA:41849"/>
    </physiologicalReaction>
</comment>
<comment type="catalytic activity">
    <reaction evidence="21">
        <text>(2E)-hexadecenoyl-[ACP] + NADPH + H(+) = hexadecanoyl-[ACP] + NADP(+)</text>
        <dbReference type="Rhea" id="RHEA:41912"/>
        <dbReference type="Rhea" id="RHEA-COMP:9651"/>
        <dbReference type="Rhea" id="RHEA-COMP:9652"/>
        <dbReference type="ChEBI" id="CHEBI:15378"/>
        <dbReference type="ChEBI" id="CHEBI:57783"/>
        <dbReference type="ChEBI" id="CHEBI:58349"/>
        <dbReference type="ChEBI" id="CHEBI:78481"/>
        <dbReference type="ChEBI" id="CHEBI:78483"/>
    </reaction>
    <physiologicalReaction direction="left-to-right" evidence="21">
        <dbReference type="Rhea" id="RHEA:41913"/>
    </physiologicalReaction>
</comment>
<evidence type="ECO:0000256" key="41">
    <source>
        <dbReference type="ARBA" id="ARBA00049449"/>
    </source>
</evidence>
<evidence type="ECO:0000256" key="19">
    <source>
        <dbReference type="ARBA" id="ARBA00047500"/>
    </source>
</evidence>
<comment type="catalytic activity">
    <reaction evidence="24">
        <text>acetyl-[ACP] + malonyl-[ACP] + H(+) = 3-oxobutanoyl-[ACP] + holo-[ACP] + CO2</text>
        <dbReference type="Rhea" id="RHEA:41800"/>
        <dbReference type="Rhea" id="RHEA-COMP:9621"/>
        <dbReference type="Rhea" id="RHEA-COMP:9623"/>
        <dbReference type="Rhea" id="RHEA-COMP:9625"/>
        <dbReference type="Rhea" id="RHEA-COMP:9685"/>
        <dbReference type="ChEBI" id="CHEBI:15378"/>
        <dbReference type="ChEBI" id="CHEBI:16526"/>
        <dbReference type="ChEBI" id="CHEBI:64479"/>
        <dbReference type="ChEBI" id="CHEBI:78446"/>
        <dbReference type="ChEBI" id="CHEBI:78449"/>
        <dbReference type="ChEBI" id="CHEBI:78450"/>
    </reaction>
    <physiologicalReaction direction="left-to-right" evidence="24">
        <dbReference type="Rhea" id="RHEA:41801"/>
    </physiologicalReaction>
</comment>
<feature type="non-terminal residue" evidence="45">
    <location>
        <position position="1"/>
    </location>
</feature>